<feature type="transmembrane region" description="Helical" evidence="5">
    <location>
        <begin position="467"/>
        <end position="487"/>
    </location>
</feature>
<feature type="transmembrane region" description="Helical" evidence="5">
    <location>
        <begin position="534"/>
        <end position="555"/>
    </location>
</feature>
<proteinExistence type="predicted"/>
<dbReference type="GO" id="GO:0016020">
    <property type="term" value="C:membrane"/>
    <property type="evidence" value="ECO:0007669"/>
    <property type="project" value="UniProtKB-SubCell"/>
</dbReference>
<evidence type="ECO:0000256" key="3">
    <source>
        <dbReference type="ARBA" id="ARBA00022989"/>
    </source>
</evidence>
<dbReference type="Pfam" id="PF01566">
    <property type="entry name" value="Nramp"/>
    <property type="match status" value="1"/>
</dbReference>
<dbReference type="InterPro" id="IPR001046">
    <property type="entry name" value="NRAMP_fam"/>
</dbReference>
<dbReference type="RefSeq" id="WP_075083154.1">
    <property type="nucleotide sequence ID" value="NZ_CP042912.1"/>
</dbReference>
<keyword evidence="7" id="KW-1185">Reference proteome</keyword>
<keyword evidence="4 5" id="KW-0472">Membrane</keyword>
<evidence type="ECO:0000256" key="1">
    <source>
        <dbReference type="ARBA" id="ARBA00004141"/>
    </source>
</evidence>
<accession>A0A5B9P5I5</accession>
<feature type="transmembrane region" description="Helical" evidence="5">
    <location>
        <begin position="249"/>
        <end position="267"/>
    </location>
</feature>
<protein>
    <submittedName>
        <fullName evidence="6">Natural resistance-associated macrophage protein</fullName>
    </submittedName>
</protein>
<sequence length="595" mass="63755">MSNNTFRDREILTAAQAKGPTATLGAWLRLSGPGWLQSAITLGGGSLGGALYLGMLAGTSMLWLQLVAIVIGVIMLSAISYISLSTRMRPYAAINEYVNPVLGVGWVTATILANMIFILPQFSLSYSALNDSLFPGLDASIPESKLTISLIIGAVALAAAFFSFRPGTMFKIFDLMLKAIIGMVVLCFVAVAYVLARDGAVNWAEIAQGFIPNFMQWGQASPEIQNMLVGLDGEARSFYETRIIDKQQSIMIGVTATAVGLNMTFLLPYSMISRGWDKNFRGFARWELITAMAIPYILVTTCIVIASAHAFHAKADASFLSNDAAEVQESHLLGMASGALKDRYVAVNQDNADAMAKLNSVDEITGADEAATATAQKAATSALLAEFVSNLSEEERKLSLALVKPNAKQLAITLKPALEKLTGSERAAEWVFGLGALGMGFSTIIILMMINGYAFAEILGDYDSTGYRLFGAALAFASGVSWVWVWGTGSQTWLLIIASTFAGILLPIAYFSFFLLMNNRQLLGEYKPTGGRMVFWNVLMLIGVAGAVLQAYGSLMKVIDNSTTGPYVVGGVVAFMVLALIGFSAAGFRRPEESA</sequence>
<feature type="transmembrane region" description="Helical" evidence="5">
    <location>
        <begin position="35"/>
        <end position="56"/>
    </location>
</feature>
<feature type="transmembrane region" description="Helical" evidence="5">
    <location>
        <begin position="567"/>
        <end position="588"/>
    </location>
</feature>
<evidence type="ECO:0000256" key="4">
    <source>
        <dbReference type="ARBA" id="ARBA00023136"/>
    </source>
</evidence>
<feature type="transmembrane region" description="Helical" evidence="5">
    <location>
        <begin position="146"/>
        <end position="164"/>
    </location>
</feature>
<reference evidence="6 7" key="1">
    <citation type="submission" date="2019-08" db="EMBL/GenBank/DDBJ databases">
        <title>Deep-cultivation of Planctomycetes and their phenomic and genomic characterization uncovers novel biology.</title>
        <authorList>
            <person name="Wiegand S."/>
            <person name="Jogler M."/>
            <person name="Boedeker C."/>
            <person name="Pinto D."/>
            <person name="Vollmers J."/>
            <person name="Rivas-Marin E."/>
            <person name="Kohn T."/>
            <person name="Peeters S.H."/>
            <person name="Heuer A."/>
            <person name="Rast P."/>
            <person name="Oberbeckmann S."/>
            <person name="Bunk B."/>
            <person name="Jeske O."/>
            <person name="Meyerdierks A."/>
            <person name="Storesund J.E."/>
            <person name="Kallscheuer N."/>
            <person name="Luecker S."/>
            <person name="Lage O.M."/>
            <person name="Pohl T."/>
            <person name="Merkel B.J."/>
            <person name="Hornburger P."/>
            <person name="Mueller R.-W."/>
            <person name="Bruemmer F."/>
            <person name="Labrenz M."/>
            <person name="Spormann A.M."/>
            <person name="Op den Camp H."/>
            <person name="Overmann J."/>
            <person name="Amann R."/>
            <person name="Jetten M.S.M."/>
            <person name="Mascher T."/>
            <person name="Medema M.H."/>
            <person name="Devos D.P."/>
            <person name="Kaster A.-K."/>
            <person name="Ovreas L."/>
            <person name="Rohde M."/>
            <person name="Galperin M.Y."/>
            <person name="Jogler C."/>
        </authorList>
    </citation>
    <scope>NUCLEOTIDE SEQUENCE [LARGE SCALE GENOMIC DNA]</scope>
    <source>
        <strain evidence="6 7">FC18</strain>
    </source>
</reference>
<keyword evidence="2 5" id="KW-0812">Transmembrane</keyword>
<gene>
    <name evidence="6" type="ORF">MFFC18_13800</name>
</gene>
<evidence type="ECO:0000313" key="6">
    <source>
        <dbReference type="EMBL" id="QEG21524.1"/>
    </source>
</evidence>
<feature type="transmembrane region" description="Helical" evidence="5">
    <location>
        <begin position="288"/>
        <end position="311"/>
    </location>
</feature>
<feature type="transmembrane region" description="Helical" evidence="5">
    <location>
        <begin position="62"/>
        <end position="84"/>
    </location>
</feature>
<dbReference type="EMBL" id="CP042912">
    <property type="protein sequence ID" value="QEG21524.1"/>
    <property type="molecule type" value="Genomic_DNA"/>
</dbReference>
<evidence type="ECO:0000256" key="2">
    <source>
        <dbReference type="ARBA" id="ARBA00022692"/>
    </source>
</evidence>
<organism evidence="6 7">
    <name type="scientific">Mariniblastus fucicola</name>
    <dbReference type="NCBI Taxonomy" id="980251"/>
    <lineage>
        <taxon>Bacteria</taxon>
        <taxon>Pseudomonadati</taxon>
        <taxon>Planctomycetota</taxon>
        <taxon>Planctomycetia</taxon>
        <taxon>Pirellulales</taxon>
        <taxon>Pirellulaceae</taxon>
        <taxon>Mariniblastus</taxon>
    </lineage>
</organism>
<keyword evidence="3 5" id="KW-1133">Transmembrane helix</keyword>
<dbReference type="Proteomes" id="UP000322214">
    <property type="component" value="Chromosome"/>
</dbReference>
<feature type="transmembrane region" description="Helical" evidence="5">
    <location>
        <begin position="493"/>
        <end position="513"/>
    </location>
</feature>
<dbReference type="GO" id="GO:0046873">
    <property type="term" value="F:metal ion transmembrane transporter activity"/>
    <property type="evidence" value="ECO:0007669"/>
    <property type="project" value="InterPro"/>
</dbReference>
<dbReference type="AlphaFoldDB" id="A0A5B9P5I5"/>
<evidence type="ECO:0000313" key="7">
    <source>
        <dbReference type="Proteomes" id="UP000322214"/>
    </source>
</evidence>
<dbReference type="OrthoDB" id="236847at2"/>
<feature type="transmembrane region" description="Helical" evidence="5">
    <location>
        <begin position="430"/>
        <end position="455"/>
    </location>
</feature>
<evidence type="ECO:0000256" key="5">
    <source>
        <dbReference type="SAM" id="Phobius"/>
    </source>
</evidence>
<dbReference type="KEGG" id="mff:MFFC18_13800"/>
<comment type="subcellular location">
    <subcellularLocation>
        <location evidence="1">Membrane</location>
        <topology evidence="1">Multi-pass membrane protein</topology>
    </subcellularLocation>
</comment>
<name>A0A5B9P5I5_9BACT</name>
<dbReference type="STRING" id="980251.GCA_001642875_00353"/>
<feature type="transmembrane region" description="Helical" evidence="5">
    <location>
        <begin position="104"/>
        <end position="126"/>
    </location>
</feature>
<feature type="transmembrane region" description="Helical" evidence="5">
    <location>
        <begin position="176"/>
        <end position="196"/>
    </location>
</feature>